<organism evidence="2 3">
    <name type="scientific">Nocardia nova</name>
    <dbReference type="NCBI Taxonomy" id="37330"/>
    <lineage>
        <taxon>Bacteria</taxon>
        <taxon>Bacillati</taxon>
        <taxon>Actinomycetota</taxon>
        <taxon>Actinomycetes</taxon>
        <taxon>Mycobacteriales</taxon>
        <taxon>Nocardiaceae</taxon>
        <taxon>Nocardia</taxon>
    </lineage>
</organism>
<feature type="transmembrane region" description="Helical" evidence="1">
    <location>
        <begin position="65"/>
        <end position="83"/>
    </location>
</feature>
<dbReference type="InterPro" id="IPR011990">
    <property type="entry name" value="TPR-like_helical_dom_sf"/>
</dbReference>
<dbReference type="AlphaFoldDB" id="A0A2S6AU12"/>
<gene>
    <name evidence="2" type="ORF">C5E45_07745</name>
</gene>
<keyword evidence="1" id="KW-0812">Transmembrane</keyword>
<protein>
    <submittedName>
        <fullName evidence="2">Uncharacterized protein</fullName>
    </submittedName>
</protein>
<dbReference type="RefSeq" id="WP_104375290.1">
    <property type="nucleotide sequence ID" value="NZ_PSZC01000004.1"/>
</dbReference>
<dbReference type="SUPFAM" id="SSF48452">
    <property type="entry name" value="TPR-like"/>
    <property type="match status" value="1"/>
</dbReference>
<evidence type="ECO:0000313" key="3">
    <source>
        <dbReference type="Proteomes" id="UP000239874"/>
    </source>
</evidence>
<proteinExistence type="predicted"/>
<sequence length="572" mass="62821">MSGGHSHRPEHDIASQLIATPKSSIWQGFLGVAWVMSSSLLLEVVAKLLEGSVGQSRVLNSLAGVLRWVAVAVVAAAALYVLWRKTMDMREGARIRRELDLTADLVQPPPVVERTVAALPASAPAGARPLDAADSAAAAVLRALPFADYEAAALYDTVTAMLDSATVLPGEQAVVRRSTGEVLIRLAAHGVLVHHGHDRFAVNKTTSSPDLAVIRRTPQWRAAWPALIRHYSDRATRWAVALDSDRLGAGAHRWFTGSADRLAELVRRCADCDHGIELDIPALARIADALDLWYARIGEPFDGPAARAMVALSEAAHPQIHELASIRCGLPPGTTTRRRWPRPLRRRRRGRPRRSTGLHARRAHAEAMREFDRLPGGEYPLPEIVAGFERAWWLLPRRDIAAEVCALNDLAIAHLYEGRLDAARDRLELAETLTRGGRNPTGRAHTFETLGLLWWMRGEPRRAMRWWLLALTRYRDLGHELGICRCLQHLGSAVAVTPEYGGLLLAGPLSTGEVLRQASGWLAYAAQCRPGGAGRVPALASRYRRRVADALENAQVAPLETVDRWPVTVAER</sequence>
<evidence type="ECO:0000256" key="1">
    <source>
        <dbReference type="SAM" id="Phobius"/>
    </source>
</evidence>
<keyword evidence="1" id="KW-1133">Transmembrane helix</keyword>
<dbReference type="Proteomes" id="UP000239874">
    <property type="component" value="Unassembled WGS sequence"/>
</dbReference>
<dbReference type="Gene3D" id="1.25.40.10">
    <property type="entry name" value="Tetratricopeptide repeat domain"/>
    <property type="match status" value="1"/>
</dbReference>
<name>A0A2S6AU12_9NOCA</name>
<feature type="transmembrane region" description="Helical" evidence="1">
    <location>
        <begin position="25"/>
        <end position="45"/>
    </location>
</feature>
<dbReference type="OrthoDB" id="4506116at2"/>
<comment type="caution">
    <text evidence="2">The sequence shown here is derived from an EMBL/GenBank/DDBJ whole genome shotgun (WGS) entry which is preliminary data.</text>
</comment>
<keyword evidence="1" id="KW-0472">Membrane</keyword>
<accession>A0A2S6AU12</accession>
<reference evidence="2 3" key="1">
    <citation type="submission" date="2018-02" db="EMBL/GenBank/DDBJ databases">
        <title>8 Nocardia nova and 1 Nocardia cyriacigeorgica strain used for evolution to TMP-SMX.</title>
        <authorList>
            <person name="Mehta H."/>
            <person name="Weng J."/>
            <person name="Shamoo Y."/>
        </authorList>
    </citation>
    <scope>NUCLEOTIDE SEQUENCE [LARGE SCALE GENOMIC DNA]</scope>
    <source>
        <strain evidence="2 3">MDA3139</strain>
    </source>
</reference>
<dbReference type="EMBL" id="PSZC01000004">
    <property type="protein sequence ID" value="PPJ38767.1"/>
    <property type="molecule type" value="Genomic_DNA"/>
</dbReference>
<evidence type="ECO:0000313" key="2">
    <source>
        <dbReference type="EMBL" id="PPJ38767.1"/>
    </source>
</evidence>